<keyword evidence="1" id="KW-0812">Transmembrane</keyword>
<accession>A0A8H7D0D7</accession>
<organism evidence="3 4">
    <name type="scientific">Mycena venus</name>
    <dbReference type="NCBI Taxonomy" id="2733690"/>
    <lineage>
        <taxon>Eukaryota</taxon>
        <taxon>Fungi</taxon>
        <taxon>Dikarya</taxon>
        <taxon>Basidiomycota</taxon>
        <taxon>Agaricomycotina</taxon>
        <taxon>Agaricomycetes</taxon>
        <taxon>Agaricomycetidae</taxon>
        <taxon>Agaricales</taxon>
        <taxon>Marasmiineae</taxon>
        <taxon>Mycenaceae</taxon>
        <taxon>Mycena</taxon>
    </lineage>
</organism>
<dbReference type="Pfam" id="PF20152">
    <property type="entry name" value="DUF6534"/>
    <property type="match status" value="1"/>
</dbReference>
<keyword evidence="1" id="KW-1133">Transmembrane helix</keyword>
<comment type="caution">
    <text evidence="3">The sequence shown here is derived from an EMBL/GenBank/DDBJ whole genome shotgun (WGS) entry which is preliminary data.</text>
</comment>
<feature type="domain" description="DUF6534" evidence="2">
    <location>
        <begin position="170"/>
        <end position="255"/>
    </location>
</feature>
<dbReference type="PANTHER" id="PTHR40465:SF1">
    <property type="entry name" value="DUF6534 DOMAIN-CONTAINING PROTEIN"/>
    <property type="match status" value="1"/>
</dbReference>
<evidence type="ECO:0000313" key="3">
    <source>
        <dbReference type="EMBL" id="KAF7354088.1"/>
    </source>
</evidence>
<evidence type="ECO:0000259" key="2">
    <source>
        <dbReference type="Pfam" id="PF20152"/>
    </source>
</evidence>
<feature type="transmembrane region" description="Helical" evidence="1">
    <location>
        <begin position="92"/>
        <end position="110"/>
    </location>
</feature>
<dbReference type="Proteomes" id="UP000620124">
    <property type="component" value="Unassembled WGS sequence"/>
</dbReference>
<proteinExistence type="predicted"/>
<dbReference type="EMBL" id="JACAZI010000008">
    <property type="protein sequence ID" value="KAF7354088.1"/>
    <property type="molecule type" value="Genomic_DNA"/>
</dbReference>
<feature type="transmembrane region" description="Helical" evidence="1">
    <location>
        <begin position="15"/>
        <end position="39"/>
    </location>
</feature>
<protein>
    <submittedName>
        <fullName evidence="3">ANK-REP-REGION domain-containing protein</fullName>
    </submittedName>
</protein>
<dbReference type="PANTHER" id="PTHR40465">
    <property type="entry name" value="CHROMOSOME 1, WHOLE GENOME SHOTGUN SEQUENCE"/>
    <property type="match status" value="1"/>
</dbReference>
<gene>
    <name evidence="3" type="ORF">MVEN_01096200</name>
</gene>
<name>A0A8H7D0D7_9AGAR</name>
<evidence type="ECO:0000313" key="4">
    <source>
        <dbReference type="Proteomes" id="UP000620124"/>
    </source>
</evidence>
<feature type="transmembrane region" description="Helical" evidence="1">
    <location>
        <begin position="162"/>
        <end position="184"/>
    </location>
</feature>
<dbReference type="AlphaFoldDB" id="A0A8H7D0D7"/>
<keyword evidence="1" id="KW-0472">Membrane</keyword>
<keyword evidence="4" id="KW-1185">Reference proteome</keyword>
<sequence>MSSPPELPDLRDTFGAIYIGVLFAAFFQGILTVQAYIYYESFPYDPWFLKTLVAVVWTLDLIHLGVIGSIPWNFLVVHWGNPSIFLKKSVELCVHIILVAAPTLICQGFFLHRLWRFSKKNWTLIGTLTLGSVTVFILDFYLTVNTLSSEDPNAYQHDTAEIVSMFSIGAITDLVIALALVWYLQRGATGFDSTNFVVTRIIQYTVATGLCSSLLAVACVIANVVKPQSFVFMALHFSLGRMYTNALLATLNSRRNLRLALGTKENLNTTVSTSAPVFFVSNQGTTATAATEEYSLEGTRGGKMA</sequence>
<dbReference type="OrthoDB" id="2745105at2759"/>
<feature type="transmembrane region" description="Helical" evidence="1">
    <location>
        <begin position="122"/>
        <end position="142"/>
    </location>
</feature>
<feature type="transmembrane region" description="Helical" evidence="1">
    <location>
        <begin position="204"/>
        <end position="224"/>
    </location>
</feature>
<dbReference type="InterPro" id="IPR045339">
    <property type="entry name" value="DUF6534"/>
</dbReference>
<feature type="transmembrane region" description="Helical" evidence="1">
    <location>
        <begin position="51"/>
        <end position="72"/>
    </location>
</feature>
<reference evidence="3" key="1">
    <citation type="submission" date="2020-05" db="EMBL/GenBank/DDBJ databases">
        <title>Mycena genomes resolve the evolution of fungal bioluminescence.</title>
        <authorList>
            <person name="Tsai I.J."/>
        </authorList>
    </citation>
    <scope>NUCLEOTIDE SEQUENCE</scope>
    <source>
        <strain evidence="3">CCC161011</strain>
    </source>
</reference>
<evidence type="ECO:0000256" key="1">
    <source>
        <dbReference type="SAM" id="Phobius"/>
    </source>
</evidence>